<dbReference type="AlphaFoldDB" id="A0AAF0E0N5"/>
<keyword evidence="4" id="KW-1185">Reference proteome</keyword>
<dbReference type="CDD" id="cd11524">
    <property type="entry name" value="SYLF"/>
    <property type="match status" value="1"/>
</dbReference>
<evidence type="ECO:0000259" key="2">
    <source>
        <dbReference type="Pfam" id="PF04366"/>
    </source>
</evidence>
<dbReference type="Pfam" id="PF04366">
    <property type="entry name" value="Ysc84"/>
    <property type="match status" value="1"/>
</dbReference>
<accession>A0AAF0E0N5</accession>
<dbReference type="InterPro" id="IPR007461">
    <property type="entry name" value="Ysc84_actin-binding"/>
</dbReference>
<name>A0AAF0E0N5_9BASI</name>
<evidence type="ECO:0000313" key="4">
    <source>
        <dbReference type="Proteomes" id="UP001216638"/>
    </source>
</evidence>
<feature type="compositionally biased region" description="Basic and acidic residues" evidence="1">
    <location>
        <begin position="349"/>
        <end position="364"/>
    </location>
</feature>
<evidence type="ECO:0000313" key="3">
    <source>
        <dbReference type="EMBL" id="WFC96955.1"/>
    </source>
</evidence>
<reference evidence="3" key="1">
    <citation type="submission" date="2023-03" db="EMBL/GenBank/DDBJ databases">
        <title>Mating type loci evolution in Malassezia.</title>
        <authorList>
            <person name="Coelho M.A."/>
        </authorList>
    </citation>
    <scope>NUCLEOTIDE SEQUENCE</scope>
    <source>
        <strain evidence="3">CBS 14135</strain>
    </source>
</reference>
<sequence length="417" mass="45701">MAPIEPPPQRTAAANAAPAREEKPKSRWKSLTEAAVNKGIAISDWMAGYANAGSNRLGGERFWPSSNDFPLEIEKCVRILRSFTSEGLQVKPEDTDEETKKKWKANPPKVVKKIPPQVIRDAKGICIYSSMKTALAPFGGMNGSGLLLGRLPDGSWSPPSAILPNYYSAGFVVGLDLVDIILIINTDEMLESFKTHKFALTADTHISSGPLGAAFMGQIDIKKKPAPVYSYVNSRGFYAGIELSGQVFLDRFDENERFYYWPGIKARDILEGRAKAPPSVEPLRQALLEAETGVAQGGVLETFKQSDLPQGPDTSALMEGGMGVLQEGERLQLPPTPEQLEAMERAGFKDEFDEDYERKQREQVRNLPPPPKHPKLNQTKSVPPPPPEPKGTDADSTSADPDAGLEESIDLDNDKKD</sequence>
<organism evidence="3 4">
    <name type="scientific">Malassezia brasiliensis</name>
    <dbReference type="NCBI Taxonomy" id="1821822"/>
    <lineage>
        <taxon>Eukaryota</taxon>
        <taxon>Fungi</taxon>
        <taxon>Dikarya</taxon>
        <taxon>Basidiomycota</taxon>
        <taxon>Ustilaginomycotina</taxon>
        <taxon>Malasseziomycetes</taxon>
        <taxon>Malasseziales</taxon>
        <taxon>Malasseziaceae</taxon>
        <taxon>Malassezia</taxon>
    </lineage>
</organism>
<protein>
    <recommendedName>
        <fullName evidence="2">Ysc84 actin-binding domain-containing protein</fullName>
    </recommendedName>
</protein>
<gene>
    <name evidence="3" type="ORF">MBRA1_003621</name>
</gene>
<dbReference type="PANTHER" id="PTHR15629:SF40">
    <property type="entry name" value="YSC84 ACTIN-BINDING DOMAIN-CONTAINING PROTEIN"/>
    <property type="match status" value="1"/>
</dbReference>
<dbReference type="PANTHER" id="PTHR15629">
    <property type="entry name" value="SH3YL1 PROTEIN"/>
    <property type="match status" value="1"/>
</dbReference>
<dbReference type="GO" id="GO:0035091">
    <property type="term" value="F:phosphatidylinositol binding"/>
    <property type="evidence" value="ECO:0007669"/>
    <property type="project" value="TreeGrafter"/>
</dbReference>
<proteinExistence type="predicted"/>
<feature type="domain" description="Ysc84 actin-binding" evidence="2">
    <location>
        <begin position="168"/>
        <end position="289"/>
    </location>
</feature>
<dbReference type="EMBL" id="CP119955">
    <property type="protein sequence ID" value="WFC96955.1"/>
    <property type="molecule type" value="Genomic_DNA"/>
</dbReference>
<feature type="region of interest" description="Disordered" evidence="1">
    <location>
        <begin position="349"/>
        <end position="417"/>
    </location>
</feature>
<evidence type="ECO:0000256" key="1">
    <source>
        <dbReference type="SAM" id="MobiDB-lite"/>
    </source>
</evidence>
<feature type="region of interest" description="Disordered" evidence="1">
    <location>
        <begin position="1"/>
        <end position="29"/>
    </location>
</feature>
<dbReference type="InterPro" id="IPR051702">
    <property type="entry name" value="SH3_domain_YSC84-like"/>
</dbReference>
<dbReference type="Proteomes" id="UP001216638">
    <property type="component" value="Chromosome 5"/>
</dbReference>